<dbReference type="GO" id="GO:0003700">
    <property type="term" value="F:DNA-binding transcription factor activity"/>
    <property type="evidence" value="ECO:0007669"/>
    <property type="project" value="InterPro"/>
</dbReference>
<keyword evidence="10" id="KW-1185">Reference proteome</keyword>
<dbReference type="GO" id="GO:0009751">
    <property type="term" value="P:response to salicylic acid"/>
    <property type="evidence" value="ECO:0007669"/>
    <property type="project" value="UniProtKB-ARBA"/>
</dbReference>
<reference evidence="9" key="1">
    <citation type="journal article" date="2023" name="Nat. Commun.">
        <title>Diploid and tetraploid genomes of Acorus and the evolution of monocots.</title>
        <authorList>
            <person name="Ma L."/>
            <person name="Liu K.W."/>
            <person name="Li Z."/>
            <person name="Hsiao Y.Y."/>
            <person name="Qi Y."/>
            <person name="Fu T."/>
            <person name="Tang G.D."/>
            <person name="Zhang D."/>
            <person name="Sun W.H."/>
            <person name="Liu D.K."/>
            <person name="Li Y."/>
            <person name="Chen G.Z."/>
            <person name="Liu X.D."/>
            <person name="Liao X.Y."/>
            <person name="Jiang Y.T."/>
            <person name="Yu X."/>
            <person name="Hao Y."/>
            <person name="Huang J."/>
            <person name="Zhao X.W."/>
            <person name="Ke S."/>
            <person name="Chen Y.Y."/>
            <person name="Wu W.L."/>
            <person name="Hsu J.L."/>
            <person name="Lin Y.F."/>
            <person name="Huang M.D."/>
            <person name="Li C.Y."/>
            <person name="Huang L."/>
            <person name="Wang Z.W."/>
            <person name="Zhao X."/>
            <person name="Zhong W.Y."/>
            <person name="Peng D.H."/>
            <person name="Ahmad S."/>
            <person name="Lan S."/>
            <person name="Zhang J.S."/>
            <person name="Tsai W.C."/>
            <person name="Van de Peer Y."/>
            <person name="Liu Z.J."/>
        </authorList>
    </citation>
    <scope>NUCLEOTIDE SEQUENCE</scope>
    <source>
        <strain evidence="9">CP</strain>
    </source>
</reference>
<keyword evidence="4" id="KW-0804">Transcription</keyword>
<dbReference type="InterPro" id="IPR036576">
    <property type="entry name" value="WRKY_dom_sf"/>
</dbReference>
<feature type="region of interest" description="Disordered" evidence="7">
    <location>
        <begin position="149"/>
        <end position="204"/>
    </location>
</feature>
<evidence type="ECO:0000256" key="7">
    <source>
        <dbReference type="SAM" id="MobiDB-lite"/>
    </source>
</evidence>
<keyword evidence="2" id="KW-0805">Transcription regulation</keyword>
<organism evidence="9 10">
    <name type="scientific">Acorus calamus</name>
    <name type="common">Sweet flag</name>
    <dbReference type="NCBI Taxonomy" id="4465"/>
    <lineage>
        <taxon>Eukaryota</taxon>
        <taxon>Viridiplantae</taxon>
        <taxon>Streptophyta</taxon>
        <taxon>Embryophyta</taxon>
        <taxon>Tracheophyta</taxon>
        <taxon>Spermatophyta</taxon>
        <taxon>Magnoliopsida</taxon>
        <taxon>Liliopsida</taxon>
        <taxon>Acoraceae</taxon>
        <taxon>Acorus</taxon>
    </lineage>
</organism>
<dbReference type="GO" id="GO:0005634">
    <property type="term" value="C:nucleus"/>
    <property type="evidence" value="ECO:0007669"/>
    <property type="project" value="UniProtKB-SubCell"/>
</dbReference>
<sequence>MEVTAEYNQQEQPLVCKLMQGRELARQLETKLEPSSELPWSLLQQIISSIEDALSMAKPVDPTTPPQALPGPNSDSPRSVSDDNDNSDGTERRDVSKKRKTQMKWTTQVKVCPGSGLEGPLEDGYSWRKYGQKDILGAKHPRGYYRCTHRSTRDCPATKQVQRSDDDPSVFNVTYRGKHRCHQQPNNLSQTPTSSPRPQNQQQQPQHLLLNLRSGLHIKAEGSDGHHSVFSFPSTPTDPNNHIFSSSQSHIDFTGTPNSYDDYFSFGELMNHHLGTSESDFTGIISATTPPSNTPMMELDLESDLDFQFDASSFFA</sequence>
<keyword evidence="5" id="KW-0539">Nucleus</keyword>
<evidence type="ECO:0000313" key="10">
    <source>
        <dbReference type="Proteomes" id="UP001180020"/>
    </source>
</evidence>
<proteinExistence type="inferred from homology"/>
<dbReference type="GO" id="GO:0042542">
    <property type="term" value="P:response to hydrogen peroxide"/>
    <property type="evidence" value="ECO:0007669"/>
    <property type="project" value="UniProtKB-ARBA"/>
</dbReference>
<dbReference type="Pfam" id="PF03106">
    <property type="entry name" value="WRKY"/>
    <property type="match status" value="1"/>
</dbReference>
<comment type="caution">
    <text evidence="9">The sequence shown here is derived from an EMBL/GenBank/DDBJ whole genome shotgun (WGS) entry which is preliminary data.</text>
</comment>
<feature type="region of interest" description="Disordered" evidence="7">
    <location>
        <begin position="57"/>
        <end position="124"/>
    </location>
</feature>
<dbReference type="EMBL" id="JAUJYO010000012">
    <property type="protein sequence ID" value="KAK1302280.1"/>
    <property type="molecule type" value="Genomic_DNA"/>
</dbReference>
<evidence type="ECO:0000256" key="4">
    <source>
        <dbReference type="ARBA" id="ARBA00023163"/>
    </source>
</evidence>
<feature type="compositionally biased region" description="Low complexity" evidence="7">
    <location>
        <begin position="188"/>
        <end position="204"/>
    </location>
</feature>
<evidence type="ECO:0000256" key="3">
    <source>
        <dbReference type="ARBA" id="ARBA00023125"/>
    </source>
</evidence>
<dbReference type="SMART" id="SM00774">
    <property type="entry name" value="WRKY"/>
    <property type="match status" value="1"/>
</dbReference>
<gene>
    <name evidence="9" type="primary">WRKY41</name>
    <name evidence="9" type="ORF">QJS10_CPB12g01139</name>
</gene>
<evidence type="ECO:0000256" key="5">
    <source>
        <dbReference type="ARBA" id="ARBA00023242"/>
    </source>
</evidence>
<evidence type="ECO:0000256" key="6">
    <source>
        <dbReference type="ARBA" id="ARBA00060850"/>
    </source>
</evidence>
<dbReference type="PANTHER" id="PTHR32096">
    <property type="entry name" value="WRKY TRANSCRIPTION FACTOR 30-RELATED-RELATED"/>
    <property type="match status" value="1"/>
</dbReference>
<evidence type="ECO:0000256" key="2">
    <source>
        <dbReference type="ARBA" id="ARBA00023015"/>
    </source>
</evidence>
<dbReference type="GO" id="GO:0000976">
    <property type="term" value="F:transcription cis-regulatory region binding"/>
    <property type="evidence" value="ECO:0007669"/>
    <property type="project" value="TreeGrafter"/>
</dbReference>
<dbReference type="AlphaFoldDB" id="A0AAV9DND4"/>
<dbReference type="SUPFAM" id="SSF118290">
    <property type="entry name" value="WRKY DNA-binding domain"/>
    <property type="match status" value="1"/>
</dbReference>
<dbReference type="PANTHER" id="PTHR32096:SF146">
    <property type="entry name" value="WRKY TRANSCRIPTION FACTOR 19-RELATED"/>
    <property type="match status" value="1"/>
</dbReference>
<dbReference type="InterPro" id="IPR003657">
    <property type="entry name" value="WRKY_dom"/>
</dbReference>
<dbReference type="FunFam" id="2.20.25.80:FF:000009">
    <property type="entry name" value="WRKY transcription factor 53"/>
    <property type="match status" value="1"/>
</dbReference>
<evidence type="ECO:0000313" key="9">
    <source>
        <dbReference type="EMBL" id="KAK1302280.1"/>
    </source>
</evidence>
<keyword evidence="3" id="KW-0238">DNA-binding</keyword>
<evidence type="ECO:0000256" key="1">
    <source>
        <dbReference type="ARBA" id="ARBA00004123"/>
    </source>
</evidence>
<dbReference type="Gene3D" id="2.20.25.80">
    <property type="entry name" value="WRKY domain"/>
    <property type="match status" value="1"/>
</dbReference>
<evidence type="ECO:0000259" key="8">
    <source>
        <dbReference type="PROSITE" id="PS50811"/>
    </source>
</evidence>
<accession>A0AAV9DND4</accession>
<reference evidence="9" key="2">
    <citation type="submission" date="2023-06" db="EMBL/GenBank/DDBJ databases">
        <authorList>
            <person name="Ma L."/>
            <person name="Liu K.-W."/>
            <person name="Li Z."/>
            <person name="Hsiao Y.-Y."/>
            <person name="Qi Y."/>
            <person name="Fu T."/>
            <person name="Tang G."/>
            <person name="Zhang D."/>
            <person name="Sun W.-H."/>
            <person name="Liu D.-K."/>
            <person name="Li Y."/>
            <person name="Chen G.-Z."/>
            <person name="Liu X.-D."/>
            <person name="Liao X.-Y."/>
            <person name="Jiang Y.-T."/>
            <person name="Yu X."/>
            <person name="Hao Y."/>
            <person name="Huang J."/>
            <person name="Zhao X.-W."/>
            <person name="Ke S."/>
            <person name="Chen Y.-Y."/>
            <person name="Wu W.-L."/>
            <person name="Hsu J.-L."/>
            <person name="Lin Y.-F."/>
            <person name="Huang M.-D."/>
            <person name="Li C.-Y."/>
            <person name="Huang L."/>
            <person name="Wang Z.-W."/>
            <person name="Zhao X."/>
            <person name="Zhong W.-Y."/>
            <person name="Peng D.-H."/>
            <person name="Ahmad S."/>
            <person name="Lan S."/>
            <person name="Zhang J.-S."/>
            <person name="Tsai W.-C."/>
            <person name="Van De Peer Y."/>
            <person name="Liu Z.-J."/>
        </authorList>
    </citation>
    <scope>NUCLEOTIDE SEQUENCE</scope>
    <source>
        <strain evidence="9">CP</strain>
        <tissue evidence="9">Leaves</tissue>
    </source>
</reference>
<protein>
    <submittedName>
        <fullName evidence="9">WRKY transcription factor 41</fullName>
    </submittedName>
</protein>
<dbReference type="InterPro" id="IPR044810">
    <property type="entry name" value="WRKY_plant"/>
</dbReference>
<comment type="similarity">
    <text evidence="6">Belongs to the WRKY group III family.</text>
</comment>
<dbReference type="GO" id="GO:0010150">
    <property type="term" value="P:leaf senescence"/>
    <property type="evidence" value="ECO:0007669"/>
    <property type="project" value="UniProtKB-ARBA"/>
</dbReference>
<dbReference type="GO" id="GO:0010193">
    <property type="term" value="P:response to ozone"/>
    <property type="evidence" value="ECO:0007669"/>
    <property type="project" value="UniProtKB-ARBA"/>
</dbReference>
<dbReference type="Proteomes" id="UP001180020">
    <property type="component" value="Unassembled WGS sequence"/>
</dbReference>
<feature type="domain" description="WRKY" evidence="8">
    <location>
        <begin position="116"/>
        <end position="179"/>
    </location>
</feature>
<name>A0AAV9DND4_ACOCL</name>
<dbReference type="PROSITE" id="PS50811">
    <property type="entry name" value="WRKY"/>
    <property type="match status" value="1"/>
</dbReference>
<comment type="subcellular location">
    <subcellularLocation>
        <location evidence="1">Nucleus</location>
    </subcellularLocation>
</comment>